<keyword evidence="1" id="KW-0547">Nucleotide-binding</keyword>
<dbReference type="Proteomes" id="UP000228614">
    <property type="component" value="Unassembled WGS sequence"/>
</dbReference>
<comment type="caution">
    <text evidence="5">The sequence shown here is derived from an EMBL/GenBank/DDBJ whole genome shotgun (WGS) entry which is preliminary data.</text>
</comment>
<name>A0A2H0V723_9BACT</name>
<evidence type="ECO:0000259" key="4">
    <source>
        <dbReference type="Pfam" id="PF17764"/>
    </source>
</evidence>
<dbReference type="Pfam" id="PF17764">
    <property type="entry name" value="PriA_3primeBD"/>
    <property type="match status" value="1"/>
</dbReference>
<proteinExistence type="predicted"/>
<dbReference type="GO" id="GO:0043138">
    <property type="term" value="F:3'-5' DNA helicase activity"/>
    <property type="evidence" value="ECO:0007669"/>
    <property type="project" value="TreeGrafter"/>
</dbReference>
<dbReference type="Gene3D" id="3.40.1440.60">
    <property type="entry name" value="PriA, 3(prime) DNA-binding domain"/>
    <property type="match status" value="1"/>
</dbReference>
<dbReference type="PANTHER" id="PTHR30580">
    <property type="entry name" value="PRIMOSOMAL PROTEIN N"/>
    <property type="match status" value="1"/>
</dbReference>
<feature type="domain" description="Primosomal protein N' 3' DNA-binding" evidence="4">
    <location>
        <begin position="11"/>
        <end position="103"/>
    </location>
</feature>
<protein>
    <recommendedName>
        <fullName evidence="4">Primosomal protein N' 3' DNA-binding domain-containing protein</fullName>
    </recommendedName>
</protein>
<accession>A0A2H0V723</accession>
<dbReference type="GO" id="GO:0005524">
    <property type="term" value="F:ATP binding"/>
    <property type="evidence" value="ECO:0007669"/>
    <property type="project" value="UniProtKB-KW"/>
</dbReference>
<dbReference type="EMBL" id="PFAN01000090">
    <property type="protein sequence ID" value="PIR94868.1"/>
    <property type="molecule type" value="Genomic_DNA"/>
</dbReference>
<evidence type="ECO:0000313" key="6">
    <source>
        <dbReference type="Proteomes" id="UP000228614"/>
    </source>
</evidence>
<dbReference type="PANTHER" id="PTHR30580:SF1">
    <property type="entry name" value="COMF OPERON PROTEIN 1"/>
    <property type="match status" value="1"/>
</dbReference>
<organism evidence="5 6">
    <name type="scientific">Candidatus Falkowbacteria bacterium CG10_big_fil_rev_8_21_14_0_10_37_6</name>
    <dbReference type="NCBI Taxonomy" id="1974563"/>
    <lineage>
        <taxon>Bacteria</taxon>
        <taxon>Candidatus Falkowiibacteriota</taxon>
    </lineage>
</organism>
<dbReference type="InterPro" id="IPR041222">
    <property type="entry name" value="PriA_3primeBD"/>
</dbReference>
<dbReference type="GO" id="GO:0003677">
    <property type="term" value="F:DNA binding"/>
    <property type="evidence" value="ECO:0007669"/>
    <property type="project" value="UniProtKB-KW"/>
</dbReference>
<dbReference type="AlphaFoldDB" id="A0A2H0V723"/>
<evidence type="ECO:0000256" key="1">
    <source>
        <dbReference type="ARBA" id="ARBA00022741"/>
    </source>
</evidence>
<gene>
    <name evidence="5" type="ORF">COT95_01830</name>
</gene>
<sequence length="178" mass="20307">MFANIIPLTKIPINKPQIYTYKITGFEDEIKIGQAVQIPLYNRTAVGIVFSLSDAAEPNITYKTIEKIINPFPIAKKNDLQLAIFTGEYYYASLGLILKHALPALPKRKVKKINEELEKINLAAINNFIEKKTTTIDKNPIRIALGTPTQRQVHYKEIIKNCLKDNRQILFLIPEVML</sequence>
<dbReference type="GO" id="GO:0006270">
    <property type="term" value="P:DNA replication initiation"/>
    <property type="evidence" value="ECO:0007669"/>
    <property type="project" value="TreeGrafter"/>
</dbReference>
<reference evidence="6" key="1">
    <citation type="submission" date="2017-09" db="EMBL/GenBank/DDBJ databases">
        <title>Depth-based differentiation of microbial function through sediment-hosted aquifers and enrichment of novel symbionts in the deep terrestrial subsurface.</title>
        <authorList>
            <person name="Probst A.J."/>
            <person name="Ladd B."/>
            <person name="Jarett J.K."/>
            <person name="Geller-Mcgrath D.E."/>
            <person name="Sieber C.M.K."/>
            <person name="Emerson J.B."/>
            <person name="Anantharaman K."/>
            <person name="Thomas B.C."/>
            <person name="Malmstrom R."/>
            <person name="Stieglmeier M."/>
            <person name="Klingl A."/>
            <person name="Woyke T."/>
            <person name="Ryan C.M."/>
            <person name="Banfield J.F."/>
        </authorList>
    </citation>
    <scope>NUCLEOTIDE SEQUENCE [LARGE SCALE GENOMIC DNA]</scope>
</reference>
<dbReference type="InterPro" id="IPR042115">
    <property type="entry name" value="PriA_3primeBD_sf"/>
</dbReference>
<evidence type="ECO:0000256" key="3">
    <source>
        <dbReference type="ARBA" id="ARBA00023125"/>
    </source>
</evidence>
<keyword evidence="2" id="KW-0067">ATP-binding</keyword>
<evidence type="ECO:0000313" key="5">
    <source>
        <dbReference type="EMBL" id="PIR94868.1"/>
    </source>
</evidence>
<dbReference type="GO" id="GO:0006302">
    <property type="term" value="P:double-strand break repair"/>
    <property type="evidence" value="ECO:0007669"/>
    <property type="project" value="TreeGrafter"/>
</dbReference>
<evidence type="ECO:0000256" key="2">
    <source>
        <dbReference type="ARBA" id="ARBA00022840"/>
    </source>
</evidence>
<feature type="non-terminal residue" evidence="5">
    <location>
        <position position="178"/>
    </location>
</feature>
<keyword evidence="3" id="KW-0238">DNA-binding</keyword>
<dbReference type="GO" id="GO:0006310">
    <property type="term" value="P:DNA recombination"/>
    <property type="evidence" value="ECO:0007669"/>
    <property type="project" value="TreeGrafter"/>
</dbReference>